<evidence type="ECO:0000313" key="3">
    <source>
        <dbReference type="EMBL" id="TDD96068.1"/>
    </source>
</evidence>
<comment type="caution">
    <text evidence="3">The sequence shown here is derived from an EMBL/GenBank/DDBJ whole genome shotgun (WGS) entry which is preliminary data.</text>
</comment>
<dbReference type="InterPro" id="IPR000914">
    <property type="entry name" value="SBP_5_dom"/>
</dbReference>
<dbReference type="Proteomes" id="UP000294513">
    <property type="component" value="Unassembled WGS sequence"/>
</dbReference>
<dbReference type="GO" id="GO:0015833">
    <property type="term" value="P:peptide transport"/>
    <property type="evidence" value="ECO:0007669"/>
    <property type="project" value="TreeGrafter"/>
</dbReference>
<sequence>MTSLRGASRKVRGRTGAGRGTAGLAAVVLAASLGLAACGGGDGSSDGTFTVGHSEPDHLVPGNTTSSYSFDVLSGLFDNLVGLTRDGKTVNLAAESVTTKDQKVWTVKVRPGQRFHNGEPVTAGSFADAWNTAAYGPNAFSANDYFSHFQGYAEMNPEDEDAKPKADKLSGVEVVDEATLKVTLTDAFNQFPQLLTYPAFAPMPKAGLKDVKGFDEHPIGNGPYMMSGNWERNKQIKLVPFPGYTGSRKPKNKGVIWKSYSGADTAYTDLRAGRIDVLQTIPSAKVSEAKRLLGDRFLPRKMGTIDYLGFPLFDKRFASPDLRKAISMSIDRQGINKAVYNGDFFPADSLLPAIIEGHRPNACGELCTYDPAKAKELYAKSGGFKGTLELYFSNAQPTYYQWMQIVANSLRQNLGIQDIQFRQVPASDYFGMLNKRTEKGPYRQNWEADYPTAQNYLENLWSTGSNRMGWKSPEFDGLIAKANRSADPQEALRFYNQAEDVAIREMPMIPLWTWAGQGGRSKKVGNVTITAYATGLLANEVTVK</sequence>
<dbReference type="Gene3D" id="3.90.76.10">
    <property type="entry name" value="Dipeptide-binding Protein, Domain 1"/>
    <property type="match status" value="1"/>
</dbReference>
<dbReference type="GO" id="GO:0043190">
    <property type="term" value="C:ATP-binding cassette (ABC) transporter complex"/>
    <property type="evidence" value="ECO:0007669"/>
    <property type="project" value="InterPro"/>
</dbReference>
<keyword evidence="4" id="KW-1185">Reference proteome</keyword>
<reference evidence="3 4" key="1">
    <citation type="submission" date="2019-03" db="EMBL/GenBank/DDBJ databases">
        <title>Draft genome sequences of novel Actinobacteria.</title>
        <authorList>
            <person name="Sahin N."/>
            <person name="Ay H."/>
            <person name="Saygin H."/>
        </authorList>
    </citation>
    <scope>NUCLEOTIDE SEQUENCE [LARGE SCALE GENOMIC DNA]</scope>
    <source>
        <strain evidence="3 4">H3C3</strain>
    </source>
</reference>
<dbReference type="RefSeq" id="WP_131889322.1">
    <property type="nucleotide sequence ID" value="NZ_SMKU01000008.1"/>
</dbReference>
<dbReference type="GO" id="GO:1904680">
    <property type="term" value="F:peptide transmembrane transporter activity"/>
    <property type="evidence" value="ECO:0007669"/>
    <property type="project" value="TreeGrafter"/>
</dbReference>
<evidence type="ECO:0000259" key="2">
    <source>
        <dbReference type="Pfam" id="PF00496"/>
    </source>
</evidence>
<dbReference type="PIRSF" id="PIRSF002741">
    <property type="entry name" value="MppA"/>
    <property type="match status" value="1"/>
</dbReference>
<evidence type="ECO:0000256" key="1">
    <source>
        <dbReference type="SAM" id="SignalP"/>
    </source>
</evidence>
<gene>
    <name evidence="3" type="ORF">E1298_03745</name>
</gene>
<organism evidence="3 4">
    <name type="scientific">Actinomadura rubrisoli</name>
    <dbReference type="NCBI Taxonomy" id="2530368"/>
    <lineage>
        <taxon>Bacteria</taxon>
        <taxon>Bacillati</taxon>
        <taxon>Actinomycetota</taxon>
        <taxon>Actinomycetes</taxon>
        <taxon>Streptosporangiales</taxon>
        <taxon>Thermomonosporaceae</taxon>
        <taxon>Actinomadura</taxon>
    </lineage>
</organism>
<dbReference type="PANTHER" id="PTHR30290:SF83">
    <property type="entry name" value="ABC TRANSPORTER SUBSTRATE-BINDING PROTEIN"/>
    <property type="match status" value="1"/>
</dbReference>
<dbReference type="EMBL" id="SMKU01000008">
    <property type="protein sequence ID" value="TDD96068.1"/>
    <property type="molecule type" value="Genomic_DNA"/>
</dbReference>
<proteinExistence type="predicted"/>
<dbReference type="InterPro" id="IPR030678">
    <property type="entry name" value="Peptide/Ni-bd"/>
</dbReference>
<feature type="signal peptide" evidence="1">
    <location>
        <begin position="1"/>
        <end position="36"/>
    </location>
</feature>
<accession>A0A4R5C8F5</accession>
<name>A0A4R5C8F5_9ACTN</name>
<evidence type="ECO:0000313" key="4">
    <source>
        <dbReference type="Proteomes" id="UP000294513"/>
    </source>
</evidence>
<dbReference type="InterPro" id="IPR039424">
    <property type="entry name" value="SBP_5"/>
</dbReference>
<feature type="chain" id="PRO_5020375308" evidence="1">
    <location>
        <begin position="37"/>
        <end position="544"/>
    </location>
</feature>
<dbReference type="Gene3D" id="3.40.190.10">
    <property type="entry name" value="Periplasmic binding protein-like II"/>
    <property type="match status" value="1"/>
</dbReference>
<keyword evidence="1" id="KW-0732">Signal</keyword>
<protein>
    <submittedName>
        <fullName evidence="3">ABC transporter substrate-binding protein</fullName>
    </submittedName>
</protein>
<dbReference type="Gene3D" id="3.10.105.10">
    <property type="entry name" value="Dipeptide-binding Protein, Domain 3"/>
    <property type="match status" value="1"/>
</dbReference>
<dbReference type="PANTHER" id="PTHR30290">
    <property type="entry name" value="PERIPLASMIC BINDING COMPONENT OF ABC TRANSPORTER"/>
    <property type="match status" value="1"/>
</dbReference>
<dbReference type="OrthoDB" id="9046151at2"/>
<feature type="domain" description="Solute-binding protein family 5" evidence="2">
    <location>
        <begin position="91"/>
        <end position="465"/>
    </location>
</feature>
<dbReference type="CDD" id="cd00995">
    <property type="entry name" value="PBP2_NikA_DppA_OppA_like"/>
    <property type="match status" value="1"/>
</dbReference>
<dbReference type="GO" id="GO:0042597">
    <property type="term" value="C:periplasmic space"/>
    <property type="evidence" value="ECO:0007669"/>
    <property type="project" value="UniProtKB-ARBA"/>
</dbReference>
<dbReference type="Pfam" id="PF00496">
    <property type="entry name" value="SBP_bac_5"/>
    <property type="match status" value="1"/>
</dbReference>
<dbReference type="SUPFAM" id="SSF53850">
    <property type="entry name" value="Periplasmic binding protein-like II"/>
    <property type="match status" value="1"/>
</dbReference>
<dbReference type="AlphaFoldDB" id="A0A4R5C8F5"/>